<dbReference type="CDD" id="cd00293">
    <property type="entry name" value="USP-like"/>
    <property type="match status" value="1"/>
</dbReference>
<reference evidence="2" key="1">
    <citation type="journal article" date="2014" name="Front. Microbiol.">
        <title>High frequency of phylogenetically diverse reductive dehalogenase-homologous genes in deep subseafloor sedimentary metagenomes.</title>
        <authorList>
            <person name="Kawai M."/>
            <person name="Futagami T."/>
            <person name="Toyoda A."/>
            <person name="Takaki Y."/>
            <person name="Nishi S."/>
            <person name="Hori S."/>
            <person name="Arai W."/>
            <person name="Tsubouchi T."/>
            <person name="Morono Y."/>
            <person name="Uchiyama I."/>
            <person name="Ito T."/>
            <person name="Fujiyama A."/>
            <person name="Inagaki F."/>
            <person name="Takami H."/>
        </authorList>
    </citation>
    <scope>NUCLEOTIDE SEQUENCE</scope>
    <source>
        <strain evidence="2">Expedition CK06-06</strain>
    </source>
</reference>
<dbReference type="SUPFAM" id="SSF52402">
    <property type="entry name" value="Adenine nucleotide alpha hydrolases-like"/>
    <property type="match status" value="1"/>
</dbReference>
<dbReference type="AlphaFoldDB" id="X1PQX3"/>
<evidence type="ECO:0000313" key="2">
    <source>
        <dbReference type="EMBL" id="GAI44926.1"/>
    </source>
</evidence>
<proteinExistence type="predicted"/>
<dbReference type="InterPro" id="IPR014729">
    <property type="entry name" value="Rossmann-like_a/b/a_fold"/>
</dbReference>
<feature type="domain" description="UspA" evidence="1">
    <location>
        <begin position="2"/>
        <end position="58"/>
    </location>
</feature>
<dbReference type="Pfam" id="PF00582">
    <property type="entry name" value="Usp"/>
    <property type="match status" value="1"/>
</dbReference>
<feature type="non-terminal residue" evidence="2">
    <location>
        <position position="76"/>
    </location>
</feature>
<comment type="caution">
    <text evidence="2">The sequence shown here is derived from an EMBL/GenBank/DDBJ whole genome shotgun (WGS) entry which is preliminary data.</text>
</comment>
<dbReference type="InterPro" id="IPR006016">
    <property type="entry name" value="UspA"/>
</dbReference>
<organism evidence="2">
    <name type="scientific">marine sediment metagenome</name>
    <dbReference type="NCBI Taxonomy" id="412755"/>
    <lineage>
        <taxon>unclassified sequences</taxon>
        <taxon>metagenomes</taxon>
        <taxon>ecological metagenomes</taxon>
    </lineage>
</organism>
<gene>
    <name evidence="2" type="ORF">S06H3_46974</name>
</gene>
<accession>X1PQX3</accession>
<protein>
    <recommendedName>
        <fullName evidence="1">UspA domain-containing protein</fullName>
    </recommendedName>
</protein>
<dbReference type="Gene3D" id="3.40.50.620">
    <property type="entry name" value="HUPs"/>
    <property type="match status" value="1"/>
</dbReference>
<sequence>MKKRILFPTDFSEPSKKAFDVALNIANKMNAQLSVLHVVVPEVEALDIPIMAAGATKKRVEIAREIIGSFINHGLS</sequence>
<name>X1PQX3_9ZZZZ</name>
<dbReference type="EMBL" id="BARV01029462">
    <property type="protein sequence ID" value="GAI44926.1"/>
    <property type="molecule type" value="Genomic_DNA"/>
</dbReference>
<evidence type="ECO:0000259" key="1">
    <source>
        <dbReference type="Pfam" id="PF00582"/>
    </source>
</evidence>